<keyword evidence="2" id="KW-0677">Repeat</keyword>
<evidence type="ECO:0000256" key="3">
    <source>
        <dbReference type="ARBA" id="ARBA00023015"/>
    </source>
</evidence>
<dbReference type="CDD" id="cd00167">
    <property type="entry name" value="SANT"/>
    <property type="match status" value="2"/>
</dbReference>
<comment type="subcellular location">
    <subcellularLocation>
        <location evidence="1">Nucleus</location>
    </subcellularLocation>
</comment>
<name>A0A8T0SB45_PANVG</name>
<dbReference type="InterPro" id="IPR001005">
    <property type="entry name" value="SANT/Myb"/>
</dbReference>
<dbReference type="EMBL" id="CM029045">
    <property type="protein sequence ID" value="KAG2595430.1"/>
    <property type="molecule type" value="Genomic_DNA"/>
</dbReference>
<keyword evidence="6" id="KW-0539">Nucleus</keyword>
<keyword evidence="11" id="KW-1185">Reference proteome</keyword>
<keyword evidence="4" id="KW-0238">DNA-binding</keyword>
<feature type="domain" description="Myb-like" evidence="8">
    <location>
        <begin position="11"/>
        <end position="63"/>
    </location>
</feature>
<dbReference type="PANTHER" id="PTHR47997:SF95">
    <property type="entry name" value="TRANSCRIPTION FACTOR MYB86"/>
    <property type="match status" value="1"/>
</dbReference>
<dbReference type="SUPFAM" id="SSF46689">
    <property type="entry name" value="Homeodomain-like"/>
    <property type="match status" value="1"/>
</dbReference>
<dbReference type="SMART" id="SM00717">
    <property type="entry name" value="SANT"/>
    <property type="match status" value="2"/>
</dbReference>
<evidence type="ECO:0000259" key="8">
    <source>
        <dbReference type="PROSITE" id="PS50090"/>
    </source>
</evidence>
<feature type="domain" description="HTH myb-type" evidence="9">
    <location>
        <begin position="11"/>
        <end position="63"/>
    </location>
</feature>
<dbReference type="OrthoDB" id="2143914at2759"/>
<protein>
    <submittedName>
        <fullName evidence="10">Uncharacterized protein</fullName>
    </submittedName>
</protein>
<dbReference type="GO" id="GO:0005634">
    <property type="term" value="C:nucleus"/>
    <property type="evidence" value="ECO:0007669"/>
    <property type="project" value="UniProtKB-SubCell"/>
</dbReference>
<dbReference type="PROSITE" id="PS50090">
    <property type="entry name" value="MYB_LIKE"/>
    <property type="match status" value="2"/>
</dbReference>
<evidence type="ECO:0000256" key="1">
    <source>
        <dbReference type="ARBA" id="ARBA00004123"/>
    </source>
</evidence>
<evidence type="ECO:0000259" key="9">
    <source>
        <dbReference type="PROSITE" id="PS51294"/>
    </source>
</evidence>
<dbReference type="InterPro" id="IPR051953">
    <property type="entry name" value="Plant_SW-associated_TFs"/>
</dbReference>
<dbReference type="Gene3D" id="1.10.10.60">
    <property type="entry name" value="Homeodomain-like"/>
    <property type="match status" value="2"/>
</dbReference>
<dbReference type="Proteomes" id="UP000823388">
    <property type="component" value="Chromosome 5K"/>
</dbReference>
<evidence type="ECO:0000256" key="2">
    <source>
        <dbReference type="ARBA" id="ARBA00022737"/>
    </source>
</evidence>
<keyword evidence="3" id="KW-0805">Transcription regulation</keyword>
<evidence type="ECO:0000256" key="6">
    <source>
        <dbReference type="ARBA" id="ARBA00023242"/>
    </source>
</evidence>
<dbReference type="InterPro" id="IPR017930">
    <property type="entry name" value="Myb_dom"/>
</dbReference>
<sequence>MGRVHPCCSEEKKVRKGLWSPEEDERLTSHIARFGVSCWSSIPELAGLQRCGKSCRLRWMNYLRPDLKRGRFSQQEEDLIIALHKALGNSWSQIAARLPGRSDNEIKNFWNARLRKKLRQKEASSTTGSKEPAASHHRRGGEDGGSGTHPPPPAVQFNPVPAPEDRPRPAGYVADPAAAGSTAAAGGSPLVAGNAAAAESVAPSPTSTTSACTEAGGCDDGFLKAMVDDASFLFGDFYLDGNQDGSISFWEGHAFC</sequence>
<keyword evidence="5" id="KW-0804">Transcription</keyword>
<evidence type="ECO:0000256" key="7">
    <source>
        <dbReference type="SAM" id="MobiDB-lite"/>
    </source>
</evidence>
<evidence type="ECO:0000256" key="4">
    <source>
        <dbReference type="ARBA" id="ARBA00023125"/>
    </source>
</evidence>
<dbReference type="FunFam" id="1.10.10.60:FF:000158">
    <property type="entry name" value="MYB transcription factor"/>
    <property type="match status" value="1"/>
</dbReference>
<dbReference type="PANTHER" id="PTHR47997">
    <property type="entry name" value="MYB DOMAIN PROTEIN 55"/>
    <property type="match status" value="1"/>
</dbReference>
<gene>
    <name evidence="10" type="ORF">PVAP13_5KG074100</name>
</gene>
<feature type="region of interest" description="Disordered" evidence="7">
    <location>
        <begin position="118"/>
        <end position="175"/>
    </location>
</feature>
<proteinExistence type="predicted"/>
<feature type="domain" description="HTH myb-type" evidence="9">
    <location>
        <begin position="64"/>
        <end position="118"/>
    </location>
</feature>
<dbReference type="GO" id="GO:0003677">
    <property type="term" value="F:DNA binding"/>
    <property type="evidence" value="ECO:0007669"/>
    <property type="project" value="UniProtKB-KW"/>
</dbReference>
<dbReference type="Pfam" id="PF00249">
    <property type="entry name" value="Myb_DNA-binding"/>
    <property type="match status" value="2"/>
</dbReference>
<dbReference type="AlphaFoldDB" id="A0A8T0SB45"/>
<comment type="caution">
    <text evidence="10">The sequence shown here is derived from an EMBL/GenBank/DDBJ whole genome shotgun (WGS) entry which is preliminary data.</text>
</comment>
<accession>A0A8T0SB45</accession>
<feature type="domain" description="Myb-like" evidence="8">
    <location>
        <begin position="64"/>
        <end position="114"/>
    </location>
</feature>
<dbReference type="PROSITE" id="PS51294">
    <property type="entry name" value="HTH_MYB"/>
    <property type="match status" value="2"/>
</dbReference>
<dbReference type="InterPro" id="IPR009057">
    <property type="entry name" value="Homeodomain-like_sf"/>
</dbReference>
<evidence type="ECO:0000313" key="11">
    <source>
        <dbReference type="Proteomes" id="UP000823388"/>
    </source>
</evidence>
<reference evidence="10" key="1">
    <citation type="submission" date="2020-05" db="EMBL/GenBank/DDBJ databases">
        <title>WGS assembly of Panicum virgatum.</title>
        <authorList>
            <person name="Lovell J.T."/>
            <person name="Jenkins J."/>
            <person name="Shu S."/>
            <person name="Juenger T.E."/>
            <person name="Schmutz J."/>
        </authorList>
    </citation>
    <scope>NUCLEOTIDE SEQUENCE</scope>
    <source>
        <strain evidence="10">AP13</strain>
    </source>
</reference>
<evidence type="ECO:0000256" key="5">
    <source>
        <dbReference type="ARBA" id="ARBA00023163"/>
    </source>
</evidence>
<evidence type="ECO:0000313" key="10">
    <source>
        <dbReference type="EMBL" id="KAG2595430.1"/>
    </source>
</evidence>
<organism evidence="10 11">
    <name type="scientific">Panicum virgatum</name>
    <name type="common">Blackwell switchgrass</name>
    <dbReference type="NCBI Taxonomy" id="38727"/>
    <lineage>
        <taxon>Eukaryota</taxon>
        <taxon>Viridiplantae</taxon>
        <taxon>Streptophyta</taxon>
        <taxon>Embryophyta</taxon>
        <taxon>Tracheophyta</taxon>
        <taxon>Spermatophyta</taxon>
        <taxon>Magnoliopsida</taxon>
        <taxon>Liliopsida</taxon>
        <taxon>Poales</taxon>
        <taxon>Poaceae</taxon>
        <taxon>PACMAD clade</taxon>
        <taxon>Panicoideae</taxon>
        <taxon>Panicodae</taxon>
        <taxon>Paniceae</taxon>
        <taxon>Panicinae</taxon>
        <taxon>Panicum</taxon>
        <taxon>Panicum sect. Hiantes</taxon>
    </lineage>
</organism>